<organism evidence="1 2">
    <name type="scientific">Actinopolyspora alba</name>
    <dbReference type="NCBI Taxonomy" id="673379"/>
    <lineage>
        <taxon>Bacteria</taxon>
        <taxon>Bacillati</taxon>
        <taxon>Actinomycetota</taxon>
        <taxon>Actinomycetes</taxon>
        <taxon>Actinopolysporales</taxon>
        <taxon>Actinopolysporaceae</taxon>
        <taxon>Actinopolyspora</taxon>
        <taxon>Actinopolyspora alba group</taxon>
    </lineage>
</organism>
<protein>
    <submittedName>
        <fullName evidence="1">Uncharacterized protein</fullName>
    </submittedName>
</protein>
<sequence length="61" mass="6733">MDPTEPVTVAVTYRDGTREQITMPRSAANRVTNALGSAQRVPYNGDVLDMFTVTHARIDPQ</sequence>
<dbReference type="Proteomes" id="UP000198716">
    <property type="component" value="Unassembled WGS sequence"/>
</dbReference>
<dbReference type="RefSeq" id="WP_092930309.1">
    <property type="nucleotide sequence ID" value="NZ_FOMZ01000041.1"/>
</dbReference>
<evidence type="ECO:0000313" key="2">
    <source>
        <dbReference type="Proteomes" id="UP000198716"/>
    </source>
</evidence>
<dbReference type="EMBL" id="FOMZ01000041">
    <property type="protein sequence ID" value="SFE71475.1"/>
    <property type="molecule type" value="Genomic_DNA"/>
</dbReference>
<accession>A0A1I2CTI1</accession>
<evidence type="ECO:0000313" key="1">
    <source>
        <dbReference type="EMBL" id="SFE71475.1"/>
    </source>
</evidence>
<dbReference type="AlphaFoldDB" id="A0A1I2CTI1"/>
<gene>
    <name evidence="1" type="ORF">SAMN04487819_1413</name>
</gene>
<reference evidence="2" key="1">
    <citation type="submission" date="2016-10" db="EMBL/GenBank/DDBJ databases">
        <authorList>
            <person name="Varghese N."/>
            <person name="Submissions S."/>
        </authorList>
    </citation>
    <scope>NUCLEOTIDE SEQUENCE [LARGE SCALE GENOMIC DNA]</scope>
    <source>
        <strain evidence="2">DSM 45004</strain>
    </source>
</reference>
<name>A0A1I2CTI1_9ACTN</name>
<keyword evidence="2" id="KW-1185">Reference proteome</keyword>
<proteinExistence type="predicted"/>